<dbReference type="EMBL" id="JABWDY010040941">
    <property type="protein sequence ID" value="KAF5177768.1"/>
    <property type="molecule type" value="Genomic_DNA"/>
</dbReference>
<gene>
    <name evidence="1" type="ORF">FRX31_032645</name>
</gene>
<dbReference type="Proteomes" id="UP000554482">
    <property type="component" value="Unassembled WGS sequence"/>
</dbReference>
<dbReference type="AlphaFoldDB" id="A0A7J6UZB6"/>
<dbReference type="Gene3D" id="3.10.450.10">
    <property type="match status" value="1"/>
</dbReference>
<evidence type="ECO:0000313" key="2">
    <source>
        <dbReference type="Proteomes" id="UP000554482"/>
    </source>
</evidence>
<reference evidence="1 2" key="1">
    <citation type="submission" date="2020-06" db="EMBL/GenBank/DDBJ databases">
        <title>Transcriptomic and genomic resources for Thalictrum thalictroides and T. hernandezii: Facilitating candidate gene discovery in an emerging model plant lineage.</title>
        <authorList>
            <person name="Arias T."/>
            <person name="Riano-Pachon D.M."/>
            <person name="Di Stilio V.S."/>
        </authorList>
    </citation>
    <scope>NUCLEOTIDE SEQUENCE [LARGE SCALE GENOMIC DNA]</scope>
    <source>
        <strain evidence="2">cv. WT478/WT964</strain>
        <tissue evidence="1">Leaves</tissue>
    </source>
</reference>
<name>A0A7J6UZB6_THATH</name>
<protein>
    <submittedName>
        <fullName evidence="1">Uncharacterized protein</fullName>
    </submittedName>
</protein>
<accession>A0A7J6UZB6</accession>
<sequence length="75" mass="8643">MKSTGLEYFCEAAEIPPHLLSRQSRSWSYMLDSPEIKTISEFALKQHNTNTNKQLGLVDVVNRENCGNHTRDYVE</sequence>
<evidence type="ECO:0000313" key="1">
    <source>
        <dbReference type="EMBL" id="KAF5177768.1"/>
    </source>
</evidence>
<comment type="caution">
    <text evidence="1">The sequence shown here is derived from an EMBL/GenBank/DDBJ whole genome shotgun (WGS) entry which is preliminary data.</text>
</comment>
<proteinExistence type="predicted"/>
<keyword evidence="2" id="KW-1185">Reference proteome</keyword>
<organism evidence="1 2">
    <name type="scientific">Thalictrum thalictroides</name>
    <name type="common">Rue-anemone</name>
    <name type="synonym">Anemone thalictroides</name>
    <dbReference type="NCBI Taxonomy" id="46969"/>
    <lineage>
        <taxon>Eukaryota</taxon>
        <taxon>Viridiplantae</taxon>
        <taxon>Streptophyta</taxon>
        <taxon>Embryophyta</taxon>
        <taxon>Tracheophyta</taxon>
        <taxon>Spermatophyta</taxon>
        <taxon>Magnoliopsida</taxon>
        <taxon>Ranunculales</taxon>
        <taxon>Ranunculaceae</taxon>
        <taxon>Thalictroideae</taxon>
        <taxon>Thalictrum</taxon>
    </lineage>
</organism>